<name>A0A5C3P9I6_9APHY</name>
<feature type="region of interest" description="Disordered" evidence="1">
    <location>
        <begin position="31"/>
        <end position="167"/>
    </location>
</feature>
<dbReference type="InParanoid" id="A0A5C3P9I6"/>
<feature type="compositionally biased region" description="Polar residues" evidence="1">
    <location>
        <begin position="31"/>
        <end position="60"/>
    </location>
</feature>
<proteinExistence type="predicted"/>
<dbReference type="AlphaFoldDB" id="A0A5C3P9I6"/>
<accession>A0A5C3P9I6</accession>
<protein>
    <submittedName>
        <fullName evidence="2">Uncharacterized protein</fullName>
    </submittedName>
</protein>
<dbReference type="EMBL" id="ML211204">
    <property type="protein sequence ID" value="TFK86334.1"/>
    <property type="molecule type" value="Genomic_DNA"/>
</dbReference>
<feature type="compositionally biased region" description="Basic residues" evidence="1">
    <location>
        <begin position="113"/>
        <end position="123"/>
    </location>
</feature>
<feature type="region of interest" description="Disordered" evidence="1">
    <location>
        <begin position="185"/>
        <end position="239"/>
    </location>
</feature>
<evidence type="ECO:0000313" key="3">
    <source>
        <dbReference type="Proteomes" id="UP000308197"/>
    </source>
</evidence>
<organism evidence="2 3">
    <name type="scientific">Polyporus arcularius HHB13444</name>
    <dbReference type="NCBI Taxonomy" id="1314778"/>
    <lineage>
        <taxon>Eukaryota</taxon>
        <taxon>Fungi</taxon>
        <taxon>Dikarya</taxon>
        <taxon>Basidiomycota</taxon>
        <taxon>Agaricomycotina</taxon>
        <taxon>Agaricomycetes</taxon>
        <taxon>Polyporales</taxon>
        <taxon>Polyporaceae</taxon>
        <taxon>Polyporus</taxon>
    </lineage>
</organism>
<gene>
    <name evidence="2" type="ORF">K466DRAFT_156086</name>
</gene>
<evidence type="ECO:0000256" key="1">
    <source>
        <dbReference type="SAM" id="MobiDB-lite"/>
    </source>
</evidence>
<dbReference type="Proteomes" id="UP000308197">
    <property type="component" value="Unassembled WGS sequence"/>
</dbReference>
<keyword evidence="3" id="KW-1185">Reference proteome</keyword>
<sequence length="239" mass="26563">MSPLRLCNPLPSRAPMLDFLCTRPPNATWIRSSASQDTNHQFKQPAVSDSSYQSRTSDVCQESEEEITEEEIRGRRHRGNHGHTAVSPRGPSARQRGLAAPEIRTSVSPDRILRRRRRIHRLGPRPDPPDIIDLRSDSEEPQSAGESMDGQPDHTPVPMSSSQSSSATLVTQPVLFIDLTRIPSASPRRRVPASASSQERVPRSQSLETSSSSRSTVRTQSPRSRRSFPVHALSSTHRV</sequence>
<reference evidence="2 3" key="1">
    <citation type="journal article" date="2019" name="Nat. Ecol. Evol.">
        <title>Megaphylogeny resolves global patterns of mushroom evolution.</title>
        <authorList>
            <person name="Varga T."/>
            <person name="Krizsan K."/>
            <person name="Foldi C."/>
            <person name="Dima B."/>
            <person name="Sanchez-Garcia M."/>
            <person name="Sanchez-Ramirez S."/>
            <person name="Szollosi G.J."/>
            <person name="Szarkandi J.G."/>
            <person name="Papp V."/>
            <person name="Albert L."/>
            <person name="Andreopoulos W."/>
            <person name="Angelini C."/>
            <person name="Antonin V."/>
            <person name="Barry K.W."/>
            <person name="Bougher N.L."/>
            <person name="Buchanan P."/>
            <person name="Buyck B."/>
            <person name="Bense V."/>
            <person name="Catcheside P."/>
            <person name="Chovatia M."/>
            <person name="Cooper J."/>
            <person name="Damon W."/>
            <person name="Desjardin D."/>
            <person name="Finy P."/>
            <person name="Geml J."/>
            <person name="Haridas S."/>
            <person name="Hughes K."/>
            <person name="Justo A."/>
            <person name="Karasinski D."/>
            <person name="Kautmanova I."/>
            <person name="Kiss B."/>
            <person name="Kocsube S."/>
            <person name="Kotiranta H."/>
            <person name="LaButti K.M."/>
            <person name="Lechner B.E."/>
            <person name="Liimatainen K."/>
            <person name="Lipzen A."/>
            <person name="Lukacs Z."/>
            <person name="Mihaltcheva S."/>
            <person name="Morgado L.N."/>
            <person name="Niskanen T."/>
            <person name="Noordeloos M.E."/>
            <person name="Ohm R.A."/>
            <person name="Ortiz-Santana B."/>
            <person name="Ovrebo C."/>
            <person name="Racz N."/>
            <person name="Riley R."/>
            <person name="Savchenko A."/>
            <person name="Shiryaev A."/>
            <person name="Soop K."/>
            <person name="Spirin V."/>
            <person name="Szebenyi C."/>
            <person name="Tomsovsky M."/>
            <person name="Tulloss R.E."/>
            <person name="Uehling J."/>
            <person name="Grigoriev I.V."/>
            <person name="Vagvolgyi C."/>
            <person name="Papp T."/>
            <person name="Martin F.M."/>
            <person name="Miettinen O."/>
            <person name="Hibbett D.S."/>
            <person name="Nagy L.G."/>
        </authorList>
    </citation>
    <scope>NUCLEOTIDE SEQUENCE [LARGE SCALE GENOMIC DNA]</scope>
    <source>
        <strain evidence="2 3">HHB13444</strain>
    </source>
</reference>
<feature type="compositionally biased region" description="Low complexity" evidence="1">
    <location>
        <begin position="192"/>
        <end position="222"/>
    </location>
</feature>
<evidence type="ECO:0000313" key="2">
    <source>
        <dbReference type="EMBL" id="TFK86334.1"/>
    </source>
</evidence>